<keyword evidence="3" id="KW-1185">Reference proteome</keyword>
<feature type="signal peptide" evidence="1">
    <location>
        <begin position="1"/>
        <end position="22"/>
    </location>
</feature>
<gene>
    <name evidence="2" type="ORF">THASP1DRAFT_26496</name>
</gene>
<sequence length="117" mass="12537">MRHILAAVLLATVAIAPEYGSGARISPAYMITQGPPQFTSSDWVDAPGLTFKKELPLVDRTDRITQVDYNGNEGVIVCDSNGYPTAQVRRMASHLAEGINTPGLAVISASSFSKLEM</sequence>
<dbReference type="Proteomes" id="UP000271241">
    <property type="component" value="Unassembled WGS sequence"/>
</dbReference>
<evidence type="ECO:0000313" key="2">
    <source>
        <dbReference type="EMBL" id="RKP04938.1"/>
    </source>
</evidence>
<reference evidence="3" key="1">
    <citation type="journal article" date="2018" name="Nat. Microbiol.">
        <title>Leveraging single-cell genomics to expand the fungal tree of life.</title>
        <authorList>
            <person name="Ahrendt S.R."/>
            <person name="Quandt C.A."/>
            <person name="Ciobanu D."/>
            <person name="Clum A."/>
            <person name="Salamov A."/>
            <person name="Andreopoulos B."/>
            <person name="Cheng J.F."/>
            <person name="Woyke T."/>
            <person name="Pelin A."/>
            <person name="Henrissat B."/>
            <person name="Reynolds N.K."/>
            <person name="Benny G.L."/>
            <person name="Smith M.E."/>
            <person name="James T.Y."/>
            <person name="Grigoriev I.V."/>
        </authorList>
    </citation>
    <scope>NUCLEOTIDE SEQUENCE [LARGE SCALE GENOMIC DNA]</scope>
    <source>
        <strain evidence="3">RSA 1356</strain>
    </source>
</reference>
<dbReference type="EMBL" id="KZ993356">
    <property type="protein sequence ID" value="RKP04938.1"/>
    <property type="molecule type" value="Genomic_DNA"/>
</dbReference>
<evidence type="ECO:0000256" key="1">
    <source>
        <dbReference type="SAM" id="SignalP"/>
    </source>
</evidence>
<organism evidence="2 3">
    <name type="scientific">Thamnocephalis sphaerospora</name>
    <dbReference type="NCBI Taxonomy" id="78915"/>
    <lineage>
        <taxon>Eukaryota</taxon>
        <taxon>Fungi</taxon>
        <taxon>Fungi incertae sedis</taxon>
        <taxon>Zoopagomycota</taxon>
        <taxon>Zoopagomycotina</taxon>
        <taxon>Zoopagomycetes</taxon>
        <taxon>Zoopagales</taxon>
        <taxon>Sigmoideomycetaceae</taxon>
        <taxon>Thamnocephalis</taxon>
    </lineage>
</organism>
<dbReference type="AlphaFoldDB" id="A0A4P9XH43"/>
<name>A0A4P9XH43_9FUNG</name>
<proteinExistence type="predicted"/>
<protein>
    <submittedName>
        <fullName evidence="2">Uncharacterized protein</fullName>
    </submittedName>
</protein>
<feature type="chain" id="PRO_5020850130" evidence="1">
    <location>
        <begin position="23"/>
        <end position="117"/>
    </location>
</feature>
<feature type="non-terminal residue" evidence="2">
    <location>
        <position position="117"/>
    </location>
</feature>
<accession>A0A4P9XH43</accession>
<evidence type="ECO:0000313" key="3">
    <source>
        <dbReference type="Proteomes" id="UP000271241"/>
    </source>
</evidence>
<keyword evidence="1" id="KW-0732">Signal</keyword>